<protein>
    <submittedName>
        <fullName evidence="1">Uncharacterized protein</fullName>
    </submittedName>
</protein>
<proteinExistence type="predicted"/>
<sequence>MKTTPKLLAVFLILCIFKQGSAAATPSDDVPINCIHPCNNESSEECYYDCINKAFIRGQCVDGWCCCVPLRP</sequence>
<accession>A0ACC2L4Y2</accession>
<comment type="caution">
    <text evidence="1">The sequence shown here is derived from an EMBL/GenBank/DDBJ whole genome shotgun (WGS) entry which is preliminary data.</text>
</comment>
<keyword evidence="2" id="KW-1185">Reference proteome</keyword>
<dbReference type="Proteomes" id="UP001234297">
    <property type="component" value="Chromosome 6"/>
</dbReference>
<name>A0ACC2L4Y2_PERAE</name>
<evidence type="ECO:0000313" key="2">
    <source>
        <dbReference type="Proteomes" id="UP001234297"/>
    </source>
</evidence>
<reference evidence="1 2" key="1">
    <citation type="journal article" date="2022" name="Hortic Res">
        <title>A haplotype resolved chromosomal level avocado genome allows analysis of novel avocado genes.</title>
        <authorList>
            <person name="Nath O."/>
            <person name="Fletcher S.J."/>
            <person name="Hayward A."/>
            <person name="Shaw L.M."/>
            <person name="Masouleh A.K."/>
            <person name="Furtado A."/>
            <person name="Henry R.J."/>
            <person name="Mitter N."/>
        </authorList>
    </citation>
    <scope>NUCLEOTIDE SEQUENCE [LARGE SCALE GENOMIC DNA]</scope>
    <source>
        <strain evidence="2">cv. Hass</strain>
    </source>
</reference>
<dbReference type="EMBL" id="CM056814">
    <property type="protein sequence ID" value="KAJ8628093.1"/>
    <property type="molecule type" value="Genomic_DNA"/>
</dbReference>
<gene>
    <name evidence="1" type="ORF">MRB53_021400</name>
</gene>
<evidence type="ECO:0000313" key="1">
    <source>
        <dbReference type="EMBL" id="KAJ8628093.1"/>
    </source>
</evidence>
<organism evidence="1 2">
    <name type="scientific">Persea americana</name>
    <name type="common">Avocado</name>
    <dbReference type="NCBI Taxonomy" id="3435"/>
    <lineage>
        <taxon>Eukaryota</taxon>
        <taxon>Viridiplantae</taxon>
        <taxon>Streptophyta</taxon>
        <taxon>Embryophyta</taxon>
        <taxon>Tracheophyta</taxon>
        <taxon>Spermatophyta</taxon>
        <taxon>Magnoliopsida</taxon>
        <taxon>Magnoliidae</taxon>
        <taxon>Laurales</taxon>
        <taxon>Lauraceae</taxon>
        <taxon>Persea</taxon>
    </lineage>
</organism>